<comment type="caution">
    <text evidence="2">The sequence shown here is derived from an EMBL/GenBank/DDBJ whole genome shotgun (WGS) entry which is preliminary data.</text>
</comment>
<feature type="compositionally biased region" description="Low complexity" evidence="1">
    <location>
        <begin position="80"/>
        <end position="122"/>
    </location>
</feature>
<feature type="region of interest" description="Disordered" evidence="1">
    <location>
        <begin position="73"/>
        <end position="140"/>
    </location>
</feature>
<proteinExistence type="predicted"/>
<sequence>MLRDALGFCKPNVPPKTRMRVSECVCVNSKFGDYARTTVHWKARAFHGNVGQIYHSGLTVQFSYLRPPLPGVRRKTECGRSSPSPRLSLPFSLRASRSTASPPPTAASSLFLPPAPARSPLSQRQSFDFDIEQQRPDSAF</sequence>
<keyword evidence="3" id="KW-1185">Reference proteome</keyword>
<name>A0A834MI48_RHYFE</name>
<dbReference type="AlphaFoldDB" id="A0A834MI48"/>
<evidence type="ECO:0000313" key="2">
    <source>
        <dbReference type="EMBL" id="KAF7279074.1"/>
    </source>
</evidence>
<protein>
    <submittedName>
        <fullName evidence="2">Uncharacterized protein</fullName>
    </submittedName>
</protein>
<dbReference type="Proteomes" id="UP000625711">
    <property type="component" value="Unassembled WGS sequence"/>
</dbReference>
<gene>
    <name evidence="2" type="ORF">GWI33_007706</name>
</gene>
<evidence type="ECO:0000256" key="1">
    <source>
        <dbReference type="SAM" id="MobiDB-lite"/>
    </source>
</evidence>
<accession>A0A834MI48</accession>
<evidence type="ECO:0000313" key="3">
    <source>
        <dbReference type="Proteomes" id="UP000625711"/>
    </source>
</evidence>
<reference evidence="2" key="1">
    <citation type="submission" date="2020-08" db="EMBL/GenBank/DDBJ databases">
        <title>Genome sequencing and assembly of the red palm weevil Rhynchophorus ferrugineus.</title>
        <authorList>
            <person name="Dias G.B."/>
            <person name="Bergman C.M."/>
            <person name="Manee M."/>
        </authorList>
    </citation>
    <scope>NUCLEOTIDE SEQUENCE</scope>
    <source>
        <strain evidence="2">AA-2017</strain>
        <tissue evidence="2">Whole larva</tissue>
    </source>
</reference>
<organism evidence="2 3">
    <name type="scientific">Rhynchophorus ferrugineus</name>
    <name type="common">Red palm weevil</name>
    <name type="synonym">Curculio ferrugineus</name>
    <dbReference type="NCBI Taxonomy" id="354439"/>
    <lineage>
        <taxon>Eukaryota</taxon>
        <taxon>Metazoa</taxon>
        <taxon>Ecdysozoa</taxon>
        <taxon>Arthropoda</taxon>
        <taxon>Hexapoda</taxon>
        <taxon>Insecta</taxon>
        <taxon>Pterygota</taxon>
        <taxon>Neoptera</taxon>
        <taxon>Endopterygota</taxon>
        <taxon>Coleoptera</taxon>
        <taxon>Polyphaga</taxon>
        <taxon>Cucujiformia</taxon>
        <taxon>Curculionidae</taxon>
        <taxon>Dryophthorinae</taxon>
        <taxon>Rhynchophorus</taxon>
    </lineage>
</organism>
<dbReference type="EMBL" id="JAACXV010000377">
    <property type="protein sequence ID" value="KAF7279074.1"/>
    <property type="molecule type" value="Genomic_DNA"/>
</dbReference>